<accession>A0ABQ5AHV4</accession>
<comment type="caution">
    <text evidence="1">The sequence shown here is derived from an EMBL/GenBank/DDBJ whole genome shotgun (WGS) entry which is preliminary data.</text>
</comment>
<protein>
    <submittedName>
        <fullName evidence="1">Uncharacterized protein</fullName>
    </submittedName>
</protein>
<proteinExistence type="predicted"/>
<evidence type="ECO:0000313" key="2">
    <source>
        <dbReference type="Proteomes" id="UP001151760"/>
    </source>
</evidence>
<dbReference type="Proteomes" id="UP001151760">
    <property type="component" value="Unassembled WGS sequence"/>
</dbReference>
<reference evidence="1" key="1">
    <citation type="journal article" date="2022" name="Int. J. Mol. Sci.">
        <title>Draft Genome of Tanacetum Coccineum: Genomic Comparison of Closely Related Tanacetum-Family Plants.</title>
        <authorList>
            <person name="Yamashiro T."/>
            <person name="Shiraishi A."/>
            <person name="Nakayama K."/>
            <person name="Satake H."/>
        </authorList>
    </citation>
    <scope>NUCLEOTIDE SEQUENCE</scope>
</reference>
<dbReference type="EMBL" id="BQNB010012284">
    <property type="protein sequence ID" value="GJT01609.1"/>
    <property type="molecule type" value="Genomic_DNA"/>
</dbReference>
<gene>
    <name evidence="1" type="ORF">Tco_0822778</name>
</gene>
<organism evidence="1 2">
    <name type="scientific">Tanacetum coccineum</name>
    <dbReference type="NCBI Taxonomy" id="301880"/>
    <lineage>
        <taxon>Eukaryota</taxon>
        <taxon>Viridiplantae</taxon>
        <taxon>Streptophyta</taxon>
        <taxon>Embryophyta</taxon>
        <taxon>Tracheophyta</taxon>
        <taxon>Spermatophyta</taxon>
        <taxon>Magnoliopsida</taxon>
        <taxon>eudicotyledons</taxon>
        <taxon>Gunneridae</taxon>
        <taxon>Pentapetalae</taxon>
        <taxon>asterids</taxon>
        <taxon>campanulids</taxon>
        <taxon>Asterales</taxon>
        <taxon>Asteraceae</taxon>
        <taxon>Asteroideae</taxon>
        <taxon>Anthemideae</taxon>
        <taxon>Anthemidinae</taxon>
        <taxon>Tanacetum</taxon>
    </lineage>
</organism>
<sequence length="129" mass="14612">MIALDCQRVRAQRRHPLHHSWLLEGVLSGFNHGGRGLVDWQTQSLNLYKYIATLVLCGVKILRLGQKQPLRVFIVLARMVLVWCNFGPWSSKWFALLVLLRTNRVKFKRVGENGSYKGDGGLVVGPGMV</sequence>
<reference evidence="1" key="2">
    <citation type="submission" date="2022-01" db="EMBL/GenBank/DDBJ databases">
        <authorList>
            <person name="Yamashiro T."/>
            <person name="Shiraishi A."/>
            <person name="Satake H."/>
            <person name="Nakayama K."/>
        </authorList>
    </citation>
    <scope>NUCLEOTIDE SEQUENCE</scope>
</reference>
<name>A0ABQ5AHV4_9ASTR</name>
<evidence type="ECO:0000313" key="1">
    <source>
        <dbReference type="EMBL" id="GJT01609.1"/>
    </source>
</evidence>
<keyword evidence="2" id="KW-1185">Reference proteome</keyword>